<evidence type="ECO:0000256" key="1">
    <source>
        <dbReference type="SAM" id="MobiDB-lite"/>
    </source>
</evidence>
<protein>
    <recommendedName>
        <fullName evidence="4">Trimethylguanosine synthase</fullName>
    </recommendedName>
</protein>
<feature type="compositionally biased region" description="Polar residues" evidence="1">
    <location>
        <begin position="163"/>
        <end position="173"/>
    </location>
</feature>
<dbReference type="SUPFAM" id="SSF53335">
    <property type="entry name" value="S-adenosyl-L-methionine-dependent methyltransferases"/>
    <property type="match status" value="1"/>
</dbReference>
<organism evidence="2 3">
    <name type="scientific">Riccia sorocarpa</name>
    <dbReference type="NCBI Taxonomy" id="122646"/>
    <lineage>
        <taxon>Eukaryota</taxon>
        <taxon>Viridiplantae</taxon>
        <taxon>Streptophyta</taxon>
        <taxon>Embryophyta</taxon>
        <taxon>Marchantiophyta</taxon>
        <taxon>Marchantiopsida</taxon>
        <taxon>Marchantiidae</taxon>
        <taxon>Marchantiales</taxon>
        <taxon>Ricciaceae</taxon>
        <taxon>Riccia</taxon>
    </lineage>
</organism>
<feature type="compositionally biased region" description="Low complexity" evidence="1">
    <location>
        <begin position="482"/>
        <end position="502"/>
    </location>
</feature>
<feature type="region of interest" description="Disordered" evidence="1">
    <location>
        <begin position="482"/>
        <end position="516"/>
    </location>
</feature>
<keyword evidence="3" id="KW-1185">Reference proteome</keyword>
<dbReference type="Gene3D" id="3.40.50.150">
    <property type="entry name" value="Vaccinia Virus protein VP39"/>
    <property type="match status" value="1"/>
</dbReference>
<evidence type="ECO:0000313" key="2">
    <source>
        <dbReference type="EMBL" id="KAL3701808.1"/>
    </source>
</evidence>
<accession>A0ABD3IDR5</accession>
<proteinExistence type="predicted"/>
<feature type="region of interest" description="Disordered" evidence="1">
    <location>
        <begin position="80"/>
        <end position="196"/>
    </location>
</feature>
<dbReference type="AlphaFoldDB" id="A0ABD3IDR5"/>
<reference evidence="2 3" key="1">
    <citation type="submission" date="2024-09" db="EMBL/GenBank/DDBJ databases">
        <title>Chromosome-scale assembly of Riccia sorocarpa.</title>
        <authorList>
            <person name="Paukszto L."/>
        </authorList>
    </citation>
    <scope>NUCLEOTIDE SEQUENCE [LARGE SCALE GENOMIC DNA]</scope>
    <source>
        <strain evidence="2">LP-2024</strain>
        <tissue evidence="2">Aerial parts of the thallus</tissue>
    </source>
</reference>
<dbReference type="EMBL" id="JBJQOH010000001">
    <property type="protein sequence ID" value="KAL3701808.1"/>
    <property type="molecule type" value="Genomic_DNA"/>
</dbReference>
<dbReference type="Proteomes" id="UP001633002">
    <property type="component" value="Unassembled WGS sequence"/>
</dbReference>
<name>A0ABD3IDR5_9MARC</name>
<evidence type="ECO:0008006" key="4">
    <source>
        <dbReference type="Google" id="ProtNLM"/>
    </source>
</evidence>
<gene>
    <name evidence="2" type="ORF">R1sor_019830</name>
</gene>
<feature type="compositionally biased region" description="Acidic residues" evidence="1">
    <location>
        <begin position="506"/>
        <end position="516"/>
    </location>
</feature>
<evidence type="ECO:0000313" key="3">
    <source>
        <dbReference type="Proteomes" id="UP001633002"/>
    </source>
</evidence>
<feature type="compositionally biased region" description="Basic and acidic residues" evidence="1">
    <location>
        <begin position="174"/>
        <end position="187"/>
    </location>
</feature>
<dbReference type="InterPro" id="IPR029063">
    <property type="entry name" value="SAM-dependent_MTases_sf"/>
</dbReference>
<sequence length="516" mass="58029">MSELSEWELENAHWWLEQRCDDSNVKFVSDAEEVCWKKLQAKEEPFKVTDGKFEEADDDIKVLEAALLEQSTNLTELVVDTSRTKKQKESRQIPAQLKADNDDGDGQTPSKKSKDKQKNPGSSRSSRSRQKKAEVEAPARKGKKKKVESEPENTTAEIEGTEPNATSPVQTQEPSKEKEPDDQERQPKRLKKQKWHDGLERTNIMISLDRPLVVVKSSLQDTYERIQVNKRTIPKLPLPILDELKALCARVKDRRASGHCINNARVQSAADCLYLDMPTGYKLTDDGEVPSWNLYPEVDLPRQLLNLGRSILDDRGSIIIVHPGTLRNTQQIADALDASSMYFKQIASFVVYNEEVEFEPIRNMKVFHSKVEVFCKIHHNFTIPKTNIPAFDEENSGRDATMIVNYNSGVAKRIGDGGRSKCVGFVQTLLENFTGHGDIVIDFAGGWGATLLAAHNCTRCYIATETREEALRSMQQIVKLKSATKTAGTTSTNQTQATQAKKPLTEEDDLGDNLLE</sequence>
<comment type="caution">
    <text evidence="2">The sequence shown here is derived from an EMBL/GenBank/DDBJ whole genome shotgun (WGS) entry which is preliminary data.</text>
</comment>